<dbReference type="Pfam" id="PF13439">
    <property type="entry name" value="Glyco_transf_4"/>
    <property type="match status" value="1"/>
</dbReference>
<protein>
    <submittedName>
        <fullName evidence="3">Putative lipopolysaccharide biosynthesis protein</fullName>
    </submittedName>
</protein>
<feature type="domain" description="Glycosyltransferase subfamily 4-like N-terminal" evidence="2">
    <location>
        <begin position="12"/>
        <end position="172"/>
    </location>
</feature>
<dbReference type="Pfam" id="PF00534">
    <property type="entry name" value="Glycos_transf_1"/>
    <property type="match status" value="1"/>
</dbReference>
<sequence length="365" mass="41965">MKVLHIIPSLLPGGAEKLLLDSIPFYVELGLEVHVLLLNGCDSIFLDSLKKKNNCHIYSLSNNSVYNPFLIFKIIPFFKKYDIIHTHLFPTLYLVALAKCLSRNSCKFIYTEHSTHNRRREKVLLRPFEKFIYNRFDKIIAISKHTKRNLLEWIGHKNEPKVEMIENGINLSKYAQAIPYNRKSLKISLDTKIILMTARLSIQKDHYTLIRAFAKLSDMSSCLILIGDGPLKNSLVSFTKELGVEDRVFFLGIREDVPELIKMADICVLSSNWEGFGLVAVEYMAAGKPTLASDVEGLRDIVKDAGILFEKGNDDDLKNKMAKLFSDNSYYKHISKRCYDRSLDFGLDKMVNSYIKIYKEILNHE</sequence>
<name>A0A212J4I6_9BACT</name>
<dbReference type="RefSeq" id="WP_296947210.1">
    <property type="nucleotide sequence ID" value="NZ_LT599021.1"/>
</dbReference>
<proteinExistence type="predicted"/>
<gene>
    <name evidence="3" type="ORF">KL86DYS2_10716</name>
</gene>
<dbReference type="SUPFAM" id="SSF53756">
    <property type="entry name" value="UDP-Glycosyltransferase/glycogen phosphorylase"/>
    <property type="match status" value="1"/>
</dbReference>
<feature type="domain" description="Glycosyl transferase family 1" evidence="1">
    <location>
        <begin position="181"/>
        <end position="338"/>
    </location>
</feature>
<dbReference type="PANTHER" id="PTHR12526">
    <property type="entry name" value="GLYCOSYLTRANSFERASE"/>
    <property type="match status" value="1"/>
</dbReference>
<accession>A0A212J4I6</accession>
<dbReference type="Gene3D" id="3.40.50.2000">
    <property type="entry name" value="Glycogen Phosphorylase B"/>
    <property type="match status" value="2"/>
</dbReference>
<organism evidence="3">
    <name type="scientific">uncultured Dysgonomonas sp</name>
    <dbReference type="NCBI Taxonomy" id="206096"/>
    <lineage>
        <taxon>Bacteria</taxon>
        <taxon>Pseudomonadati</taxon>
        <taxon>Bacteroidota</taxon>
        <taxon>Bacteroidia</taxon>
        <taxon>Bacteroidales</taxon>
        <taxon>Dysgonomonadaceae</taxon>
        <taxon>Dysgonomonas</taxon>
        <taxon>environmental samples</taxon>
    </lineage>
</organism>
<dbReference type="AlphaFoldDB" id="A0A212J4I6"/>
<evidence type="ECO:0000259" key="2">
    <source>
        <dbReference type="Pfam" id="PF13439"/>
    </source>
</evidence>
<evidence type="ECO:0000259" key="1">
    <source>
        <dbReference type="Pfam" id="PF00534"/>
    </source>
</evidence>
<dbReference type="PANTHER" id="PTHR12526:SF630">
    <property type="entry name" value="GLYCOSYLTRANSFERASE"/>
    <property type="match status" value="1"/>
</dbReference>
<dbReference type="InterPro" id="IPR028098">
    <property type="entry name" value="Glyco_trans_4-like_N"/>
</dbReference>
<evidence type="ECO:0000313" key="3">
    <source>
        <dbReference type="EMBL" id="SBV94371.1"/>
    </source>
</evidence>
<dbReference type="InterPro" id="IPR001296">
    <property type="entry name" value="Glyco_trans_1"/>
</dbReference>
<dbReference type="EMBL" id="FLUL01000001">
    <property type="protein sequence ID" value="SBV94371.1"/>
    <property type="molecule type" value="Genomic_DNA"/>
</dbReference>
<reference evidence="3" key="1">
    <citation type="submission" date="2016-04" db="EMBL/GenBank/DDBJ databases">
        <authorList>
            <person name="Evans L.H."/>
            <person name="Alamgir A."/>
            <person name="Owens N."/>
            <person name="Weber N.D."/>
            <person name="Virtaneva K."/>
            <person name="Barbian K."/>
            <person name="Babar A."/>
            <person name="Rosenke K."/>
        </authorList>
    </citation>
    <scope>NUCLEOTIDE SEQUENCE</scope>
    <source>
        <strain evidence="3">86-2</strain>
    </source>
</reference>
<dbReference type="GO" id="GO:0016757">
    <property type="term" value="F:glycosyltransferase activity"/>
    <property type="evidence" value="ECO:0007669"/>
    <property type="project" value="InterPro"/>
</dbReference>